<protein>
    <recommendedName>
        <fullName evidence="13">BED-type domain-containing protein</fullName>
    </recommendedName>
</protein>
<keyword evidence="6" id="KW-0238">DNA-binding</keyword>
<evidence type="ECO:0000256" key="7">
    <source>
        <dbReference type="ARBA" id="ARBA00023163"/>
    </source>
</evidence>
<keyword evidence="4" id="KW-0862">Zinc</keyword>
<comment type="caution">
    <text evidence="11">The sequence shown here is derived from an EMBL/GenBank/DDBJ whole genome shotgun (WGS) entry which is preliminary data.</text>
</comment>
<accession>A0AAV5IBK7</accession>
<dbReference type="GO" id="GO:0005634">
    <property type="term" value="C:nucleus"/>
    <property type="evidence" value="ECO:0007669"/>
    <property type="project" value="UniProtKB-SubCell"/>
</dbReference>
<proteinExistence type="predicted"/>
<dbReference type="EMBL" id="BPVZ01000008">
    <property type="protein sequence ID" value="GKU95054.1"/>
    <property type="molecule type" value="Genomic_DNA"/>
</dbReference>
<evidence type="ECO:0000313" key="11">
    <source>
        <dbReference type="EMBL" id="GKU95054.1"/>
    </source>
</evidence>
<dbReference type="InterPro" id="IPR003656">
    <property type="entry name" value="Znf_BED"/>
</dbReference>
<evidence type="ECO:0000256" key="5">
    <source>
        <dbReference type="ARBA" id="ARBA00023015"/>
    </source>
</evidence>
<dbReference type="Pfam" id="PF05699">
    <property type="entry name" value="Dimer_Tnp_hAT"/>
    <property type="match status" value="1"/>
</dbReference>
<evidence type="ECO:0000313" key="12">
    <source>
        <dbReference type="Proteomes" id="UP001054252"/>
    </source>
</evidence>
<evidence type="ECO:0000256" key="6">
    <source>
        <dbReference type="ARBA" id="ARBA00023125"/>
    </source>
</evidence>
<keyword evidence="5" id="KW-0805">Transcription regulation</keyword>
<evidence type="ECO:0000256" key="3">
    <source>
        <dbReference type="ARBA" id="ARBA00022771"/>
    </source>
</evidence>
<dbReference type="PANTHER" id="PTHR46481:SF7">
    <property type="entry name" value="ZINC FINGER BED DOMAIN-CONTAINING PROTEIN RICESLEEPER 2-LIKE"/>
    <property type="match status" value="1"/>
</dbReference>
<dbReference type="GO" id="GO:0003677">
    <property type="term" value="F:DNA binding"/>
    <property type="evidence" value="ECO:0007669"/>
    <property type="project" value="UniProtKB-KW"/>
</dbReference>
<feature type="domain" description="BED-type" evidence="9">
    <location>
        <begin position="51"/>
        <end position="87"/>
    </location>
</feature>
<reference evidence="11 12" key="1">
    <citation type="journal article" date="2021" name="Commun. Biol.">
        <title>The genome of Shorea leprosula (Dipterocarpaceae) highlights the ecological relevance of drought in aseasonal tropical rainforests.</title>
        <authorList>
            <person name="Ng K.K.S."/>
            <person name="Kobayashi M.J."/>
            <person name="Fawcett J.A."/>
            <person name="Hatakeyama M."/>
            <person name="Paape T."/>
            <person name="Ng C.H."/>
            <person name="Ang C.C."/>
            <person name="Tnah L.H."/>
            <person name="Lee C.T."/>
            <person name="Nishiyama T."/>
            <person name="Sese J."/>
            <person name="O'Brien M.J."/>
            <person name="Copetti D."/>
            <person name="Mohd Noor M.I."/>
            <person name="Ong R.C."/>
            <person name="Putra M."/>
            <person name="Sireger I.Z."/>
            <person name="Indrioko S."/>
            <person name="Kosugi Y."/>
            <person name="Izuno A."/>
            <person name="Isagi Y."/>
            <person name="Lee S.L."/>
            <person name="Shimizu K.K."/>
        </authorList>
    </citation>
    <scope>NUCLEOTIDE SEQUENCE [LARGE SCALE GENOMIC DNA]</scope>
    <source>
        <strain evidence="11">214</strain>
    </source>
</reference>
<sequence>MDMKPKTMMDMALLPNFDPMDIGLGSSEKGNVVPTAKPRKKTTTSVYLKCFETAPDGKSRRCKFCGQSYSIATATGNLGRHLINRHQEYEKGWGARLLSLVQLHSLSPVRPRNLDHKEKHSRGKVVSKLLQNFEPSVQLWLGEKYAAVFQEVFRSMCFLIFVECLSLRSEIYNSLVKFLKAYLEKARAHFMRNYYTSHYSSMSGGYSAQETEDGGSVSFAEEIARKKRRASMSNATDELTHYLSEPPAPIQKDVLEWWKVNSTRHPLLSVMVREFLAVQATSVMPEELFCSKGHGPKGGIELKSTGIDYDRLMELAAAMTAENSSTGFDKKQK</sequence>
<dbReference type="Pfam" id="PF02892">
    <property type="entry name" value="zf-BED"/>
    <property type="match status" value="1"/>
</dbReference>
<keyword evidence="2" id="KW-0479">Metal-binding</keyword>
<organism evidence="11 12">
    <name type="scientific">Rubroshorea leprosula</name>
    <dbReference type="NCBI Taxonomy" id="152421"/>
    <lineage>
        <taxon>Eukaryota</taxon>
        <taxon>Viridiplantae</taxon>
        <taxon>Streptophyta</taxon>
        <taxon>Embryophyta</taxon>
        <taxon>Tracheophyta</taxon>
        <taxon>Spermatophyta</taxon>
        <taxon>Magnoliopsida</taxon>
        <taxon>eudicotyledons</taxon>
        <taxon>Gunneridae</taxon>
        <taxon>Pentapetalae</taxon>
        <taxon>rosids</taxon>
        <taxon>malvids</taxon>
        <taxon>Malvales</taxon>
        <taxon>Dipterocarpaceae</taxon>
        <taxon>Rubroshorea</taxon>
    </lineage>
</organism>
<dbReference type="AlphaFoldDB" id="A0AAV5IBK7"/>
<dbReference type="InterPro" id="IPR012337">
    <property type="entry name" value="RNaseH-like_sf"/>
</dbReference>
<dbReference type="Proteomes" id="UP001054252">
    <property type="component" value="Unassembled WGS sequence"/>
</dbReference>
<evidence type="ECO:0000256" key="1">
    <source>
        <dbReference type="ARBA" id="ARBA00004123"/>
    </source>
</evidence>
<evidence type="ECO:0000259" key="10">
    <source>
        <dbReference type="Pfam" id="PF05699"/>
    </source>
</evidence>
<keyword evidence="3" id="KW-0863">Zinc-finger</keyword>
<evidence type="ECO:0000256" key="4">
    <source>
        <dbReference type="ARBA" id="ARBA00022833"/>
    </source>
</evidence>
<evidence type="ECO:0000256" key="2">
    <source>
        <dbReference type="ARBA" id="ARBA00022723"/>
    </source>
</evidence>
<dbReference type="SUPFAM" id="SSF53098">
    <property type="entry name" value="Ribonuclease H-like"/>
    <property type="match status" value="1"/>
</dbReference>
<dbReference type="PANTHER" id="PTHR46481">
    <property type="entry name" value="ZINC FINGER BED DOMAIN-CONTAINING PROTEIN 4"/>
    <property type="match status" value="1"/>
</dbReference>
<gene>
    <name evidence="11" type="ORF">SLEP1_g8462</name>
</gene>
<evidence type="ECO:0000256" key="8">
    <source>
        <dbReference type="ARBA" id="ARBA00023242"/>
    </source>
</evidence>
<keyword evidence="7" id="KW-0804">Transcription</keyword>
<dbReference type="SMART" id="SM00614">
    <property type="entry name" value="ZnF_BED"/>
    <property type="match status" value="1"/>
</dbReference>
<evidence type="ECO:0000259" key="9">
    <source>
        <dbReference type="Pfam" id="PF02892"/>
    </source>
</evidence>
<dbReference type="InterPro" id="IPR052035">
    <property type="entry name" value="ZnF_BED_domain_contain"/>
</dbReference>
<comment type="subcellular location">
    <subcellularLocation>
        <location evidence="1">Nucleus</location>
    </subcellularLocation>
</comment>
<keyword evidence="12" id="KW-1185">Reference proteome</keyword>
<dbReference type="GO" id="GO:0046983">
    <property type="term" value="F:protein dimerization activity"/>
    <property type="evidence" value="ECO:0007669"/>
    <property type="project" value="InterPro"/>
</dbReference>
<evidence type="ECO:0008006" key="13">
    <source>
        <dbReference type="Google" id="ProtNLM"/>
    </source>
</evidence>
<feature type="domain" description="HAT C-terminal dimerisation" evidence="10">
    <location>
        <begin position="238"/>
        <end position="293"/>
    </location>
</feature>
<name>A0AAV5IBK7_9ROSI</name>
<dbReference type="InterPro" id="IPR008906">
    <property type="entry name" value="HATC_C_dom"/>
</dbReference>
<dbReference type="GO" id="GO:0008270">
    <property type="term" value="F:zinc ion binding"/>
    <property type="evidence" value="ECO:0007669"/>
    <property type="project" value="UniProtKB-KW"/>
</dbReference>
<keyword evidence="8" id="KW-0539">Nucleus</keyword>